<dbReference type="SMART" id="SM00342">
    <property type="entry name" value="HTH_ARAC"/>
    <property type="match status" value="1"/>
</dbReference>
<dbReference type="PROSITE" id="PS01124">
    <property type="entry name" value="HTH_ARAC_FAMILY_2"/>
    <property type="match status" value="1"/>
</dbReference>
<reference evidence="5 6" key="1">
    <citation type="submission" date="2019-03" db="EMBL/GenBank/DDBJ databases">
        <title>Genomic Encyclopedia of Type Strains, Phase IV (KMG-IV): sequencing the most valuable type-strain genomes for metagenomic binning, comparative biology and taxonomic classification.</title>
        <authorList>
            <person name="Goeker M."/>
        </authorList>
    </citation>
    <scope>NUCLEOTIDE SEQUENCE [LARGE SCALE GENOMIC DNA]</scope>
    <source>
        <strain evidence="5 6">DSM 21100</strain>
    </source>
</reference>
<dbReference type="OrthoDB" id="9787988at2"/>
<evidence type="ECO:0000256" key="3">
    <source>
        <dbReference type="ARBA" id="ARBA00023163"/>
    </source>
</evidence>
<dbReference type="Gene3D" id="1.10.10.60">
    <property type="entry name" value="Homeodomain-like"/>
    <property type="match status" value="2"/>
</dbReference>
<dbReference type="InterPro" id="IPR011051">
    <property type="entry name" value="RmlC_Cupin_sf"/>
</dbReference>
<feature type="domain" description="HTH araC/xylS-type" evidence="4">
    <location>
        <begin position="186"/>
        <end position="285"/>
    </location>
</feature>
<dbReference type="PROSITE" id="PS00041">
    <property type="entry name" value="HTH_ARAC_FAMILY_1"/>
    <property type="match status" value="1"/>
</dbReference>
<evidence type="ECO:0000313" key="6">
    <source>
        <dbReference type="Proteomes" id="UP000295807"/>
    </source>
</evidence>
<dbReference type="PANTHER" id="PTHR43280:SF27">
    <property type="entry name" value="TRANSCRIPTIONAL REGULATOR MTLR"/>
    <property type="match status" value="1"/>
</dbReference>
<dbReference type="Pfam" id="PF12833">
    <property type="entry name" value="HTH_18"/>
    <property type="match status" value="1"/>
</dbReference>
<gene>
    <name evidence="5" type="ORF">EDD80_101250</name>
</gene>
<dbReference type="GO" id="GO:0043565">
    <property type="term" value="F:sequence-specific DNA binding"/>
    <property type="evidence" value="ECO:0007669"/>
    <property type="project" value="InterPro"/>
</dbReference>
<keyword evidence="6" id="KW-1185">Reference proteome</keyword>
<evidence type="ECO:0000256" key="2">
    <source>
        <dbReference type="ARBA" id="ARBA00023125"/>
    </source>
</evidence>
<dbReference type="SUPFAM" id="SSF51182">
    <property type="entry name" value="RmlC-like cupins"/>
    <property type="match status" value="1"/>
</dbReference>
<dbReference type="InterPro" id="IPR009057">
    <property type="entry name" value="Homeodomain-like_sf"/>
</dbReference>
<evidence type="ECO:0000256" key="1">
    <source>
        <dbReference type="ARBA" id="ARBA00023015"/>
    </source>
</evidence>
<dbReference type="Gene3D" id="2.60.120.10">
    <property type="entry name" value="Jelly Rolls"/>
    <property type="match status" value="1"/>
</dbReference>
<protein>
    <submittedName>
        <fullName evidence="5">AraC family transcriptional regulator</fullName>
    </submittedName>
</protein>
<dbReference type="InterPro" id="IPR003313">
    <property type="entry name" value="AraC-bd"/>
</dbReference>
<dbReference type="EMBL" id="SMAD01000001">
    <property type="protein sequence ID" value="TCS90052.1"/>
    <property type="molecule type" value="Genomic_DNA"/>
</dbReference>
<dbReference type="InterPro" id="IPR020449">
    <property type="entry name" value="Tscrpt_reg_AraC-type_HTH"/>
</dbReference>
<dbReference type="AlphaFoldDB" id="A0A4R3L0X3"/>
<keyword evidence="2" id="KW-0238">DNA-binding</keyword>
<comment type="caution">
    <text evidence="5">The sequence shown here is derived from an EMBL/GenBank/DDBJ whole genome shotgun (WGS) entry which is preliminary data.</text>
</comment>
<keyword evidence="1" id="KW-0805">Transcription regulation</keyword>
<accession>A0A4R3L0X3</accession>
<keyword evidence="3" id="KW-0804">Transcription</keyword>
<dbReference type="PRINTS" id="PR00032">
    <property type="entry name" value="HTHARAC"/>
</dbReference>
<evidence type="ECO:0000259" key="4">
    <source>
        <dbReference type="PROSITE" id="PS01124"/>
    </source>
</evidence>
<dbReference type="GO" id="GO:0003700">
    <property type="term" value="F:DNA-binding transcription factor activity"/>
    <property type="evidence" value="ECO:0007669"/>
    <property type="project" value="InterPro"/>
</dbReference>
<name>A0A4R3L0X3_9SPHI</name>
<dbReference type="RefSeq" id="WP_132127517.1">
    <property type="nucleotide sequence ID" value="NZ_CP042432.1"/>
</dbReference>
<dbReference type="InterPro" id="IPR014710">
    <property type="entry name" value="RmlC-like_jellyroll"/>
</dbReference>
<sequence>MKSAVQKSSIPESKIFVVRDLTEKHFDPEWHAHQEYQIFLVLKGTGTRFIGNTVKSFSKGDLTFLGPNIPHLWRSDECYFEKHSNRETHGIVIYFKENFLGNLLQKEEMSQVNALFSKARKGLEFYGKTGKEISRLMSELASHHGIDSLVQLLRILDILAHTREYNQLHNENYIYKLKEAETSRINIVYNYAARYFKRRITLEEVANLLNMTPTSFSRYFTMKTSKSFSNFLIELRIKHACKLLSEQEQKNIAQICYECGFNTLSNFNRQFRDYMKMTPKEYRKEFMTL</sequence>
<evidence type="ECO:0000313" key="5">
    <source>
        <dbReference type="EMBL" id="TCS90052.1"/>
    </source>
</evidence>
<dbReference type="InterPro" id="IPR018060">
    <property type="entry name" value="HTH_AraC"/>
</dbReference>
<dbReference type="InterPro" id="IPR018062">
    <property type="entry name" value="HTH_AraC-typ_CS"/>
</dbReference>
<dbReference type="SUPFAM" id="SSF46689">
    <property type="entry name" value="Homeodomain-like"/>
    <property type="match status" value="1"/>
</dbReference>
<dbReference type="Pfam" id="PF02311">
    <property type="entry name" value="AraC_binding"/>
    <property type="match status" value="1"/>
</dbReference>
<organism evidence="5 6">
    <name type="scientific">Anseongella ginsenosidimutans</name>
    <dbReference type="NCBI Taxonomy" id="496056"/>
    <lineage>
        <taxon>Bacteria</taxon>
        <taxon>Pseudomonadati</taxon>
        <taxon>Bacteroidota</taxon>
        <taxon>Sphingobacteriia</taxon>
        <taxon>Sphingobacteriales</taxon>
        <taxon>Sphingobacteriaceae</taxon>
        <taxon>Anseongella</taxon>
    </lineage>
</organism>
<dbReference type="PANTHER" id="PTHR43280">
    <property type="entry name" value="ARAC-FAMILY TRANSCRIPTIONAL REGULATOR"/>
    <property type="match status" value="1"/>
</dbReference>
<proteinExistence type="predicted"/>
<dbReference type="Proteomes" id="UP000295807">
    <property type="component" value="Unassembled WGS sequence"/>
</dbReference>